<accession>A0A6A6U5Q3</accession>
<keyword evidence="1" id="KW-0560">Oxidoreductase</keyword>
<reference evidence="2" key="1">
    <citation type="journal article" date="2020" name="Stud. Mycol.">
        <title>101 Dothideomycetes genomes: a test case for predicting lifestyles and emergence of pathogens.</title>
        <authorList>
            <person name="Haridas S."/>
            <person name="Albert R."/>
            <person name="Binder M."/>
            <person name="Bloem J."/>
            <person name="Labutti K."/>
            <person name="Salamov A."/>
            <person name="Andreopoulos B."/>
            <person name="Baker S."/>
            <person name="Barry K."/>
            <person name="Bills G."/>
            <person name="Bluhm B."/>
            <person name="Cannon C."/>
            <person name="Castanera R."/>
            <person name="Culley D."/>
            <person name="Daum C."/>
            <person name="Ezra D."/>
            <person name="Gonzalez J."/>
            <person name="Henrissat B."/>
            <person name="Kuo A."/>
            <person name="Liang C."/>
            <person name="Lipzen A."/>
            <person name="Lutzoni F."/>
            <person name="Magnuson J."/>
            <person name="Mondo S."/>
            <person name="Nolan M."/>
            <person name="Ohm R."/>
            <person name="Pangilinan J."/>
            <person name="Park H.-J."/>
            <person name="Ramirez L."/>
            <person name="Alfaro M."/>
            <person name="Sun H."/>
            <person name="Tritt A."/>
            <person name="Yoshinaga Y."/>
            <person name="Zwiers L.-H."/>
            <person name="Turgeon B."/>
            <person name="Goodwin S."/>
            <person name="Spatafora J."/>
            <person name="Crous P."/>
            <person name="Grigoriev I."/>
        </authorList>
    </citation>
    <scope>NUCLEOTIDE SEQUENCE</scope>
    <source>
        <strain evidence="2">CBS 115976</strain>
    </source>
</reference>
<dbReference type="InterPro" id="IPR002347">
    <property type="entry name" value="SDR_fam"/>
</dbReference>
<organism evidence="2 3">
    <name type="scientific">Microthyrium microscopicum</name>
    <dbReference type="NCBI Taxonomy" id="703497"/>
    <lineage>
        <taxon>Eukaryota</taxon>
        <taxon>Fungi</taxon>
        <taxon>Dikarya</taxon>
        <taxon>Ascomycota</taxon>
        <taxon>Pezizomycotina</taxon>
        <taxon>Dothideomycetes</taxon>
        <taxon>Dothideomycetes incertae sedis</taxon>
        <taxon>Microthyriales</taxon>
        <taxon>Microthyriaceae</taxon>
        <taxon>Microthyrium</taxon>
    </lineage>
</organism>
<evidence type="ECO:0000313" key="3">
    <source>
        <dbReference type="Proteomes" id="UP000799302"/>
    </source>
</evidence>
<gene>
    <name evidence="2" type="ORF">BT63DRAFT_447443</name>
</gene>
<proteinExistence type="predicted"/>
<sequence>MVSLHLIESSNNQIKSTLPPGLVAVFVGATNGIGETTVKQFAKHATKPRVYIIGRSQEAGDRIVAECKELNPEGTFIFLQRDTSLIRNVDEVCHELVSKEKAINILFLTIGTLQSGFKTEEGLHYPTALTVHARSRFISNLLPLLQRAESLRRVVSVYMATHEAQINMDDFQGWNLSRYANMGHTASLITLDLEAHHKAAPEVSFVHNFPGAVESGIARGSIGAFMRVLKTIYAFLGPLVHIPLVEAGDRHLFLCTSARFSSGVEDVAAGVPLGDGLAVARGTDGQAGCGVYSIDANGESAGPKAERLLAELRSQGLVEKVREVIDTDINWALASSGGTKIA</sequence>
<evidence type="ECO:0000313" key="2">
    <source>
        <dbReference type="EMBL" id="KAF2667619.1"/>
    </source>
</evidence>
<dbReference type="PANTHER" id="PTHR47534:SF3">
    <property type="entry name" value="ALCOHOL DEHYDROGENASE-LIKE C-TERMINAL DOMAIN-CONTAINING PROTEIN"/>
    <property type="match status" value="1"/>
</dbReference>
<name>A0A6A6U5Q3_9PEZI</name>
<dbReference type="Proteomes" id="UP000799302">
    <property type="component" value="Unassembled WGS sequence"/>
</dbReference>
<dbReference type="AlphaFoldDB" id="A0A6A6U5Q3"/>
<protein>
    <recommendedName>
        <fullName evidence="4">NAD(P)-binding protein</fullName>
    </recommendedName>
</protein>
<evidence type="ECO:0008006" key="4">
    <source>
        <dbReference type="Google" id="ProtNLM"/>
    </source>
</evidence>
<dbReference type="InterPro" id="IPR052228">
    <property type="entry name" value="Sec_Metab_Biosynth_Oxidored"/>
</dbReference>
<dbReference type="OrthoDB" id="2898509at2759"/>
<dbReference type="Pfam" id="PF00106">
    <property type="entry name" value="adh_short"/>
    <property type="match status" value="1"/>
</dbReference>
<dbReference type="SUPFAM" id="SSF51735">
    <property type="entry name" value="NAD(P)-binding Rossmann-fold domains"/>
    <property type="match status" value="1"/>
</dbReference>
<keyword evidence="3" id="KW-1185">Reference proteome</keyword>
<evidence type="ECO:0000256" key="1">
    <source>
        <dbReference type="ARBA" id="ARBA00023002"/>
    </source>
</evidence>
<dbReference type="GO" id="GO:0016491">
    <property type="term" value="F:oxidoreductase activity"/>
    <property type="evidence" value="ECO:0007669"/>
    <property type="project" value="UniProtKB-KW"/>
</dbReference>
<dbReference type="EMBL" id="MU004237">
    <property type="protein sequence ID" value="KAF2667619.1"/>
    <property type="molecule type" value="Genomic_DNA"/>
</dbReference>
<dbReference type="PANTHER" id="PTHR47534">
    <property type="entry name" value="YALI0E05731P"/>
    <property type="match status" value="1"/>
</dbReference>
<dbReference type="Gene3D" id="3.40.50.720">
    <property type="entry name" value="NAD(P)-binding Rossmann-like Domain"/>
    <property type="match status" value="1"/>
</dbReference>
<dbReference type="InterPro" id="IPR036291">
    <property type="entry name" value="NAD(P)-bd_dom_sf"/>
</dbReference>